<dbReference type="InterPro" id="IPR013216">
    <property type="entry name" value="Methyltransf_11"/>
</dbReference>
<sequence>MSSVSPLAQPEAWNLVAPEYVRELMPTFETFSRDALIRAGVVQGMRVVDVAAGPGTLALLAARNGAQVTALDFAPEMISALRARAAEAQPPVEVLEGDGMALPFEEHSFDAAFSMFGLMFFPDRERGFRELHRVLKPGGRAVISSWTPFDRSPELRAVYSPLWEAFGVPPPSVSPAPLSDAASCESEMTQGGFCDVSVHEVQGHIDYPSTAAMVDATTRSSAPVVLASKAMGEKWEPLLWSMHERALSELGAGPSASPSPPT</sequence>
<dbReference type="GO" id="GO:0032259">
    <property type="term" value="P:methylation"/>
    <property type="evidence" value="ECO:0007669"/>
    <property type="project" value="UniProtKB-KW"/>
</dbReference>
<proteinExistence type="predicted"/>
<dbReference type="Proteomes" id="UP000009026">
    <property type="component" value="Chromosome"/>
</dbReference>
<name>A0A0H4WZM6_9BACT</name>
<dbReference type="CDD" id="cd02440">
    <property type="entry name" value="AdoMet_MTases"/>
    <property type="match status" value="1"/>
</dbReference>
<keyword evidence="2" id="KW-0489">Methyltransferase</keyword>
<dbReference type="Pfam" id="PF08241">
    <property type="entry name" value="Methyltransf_11"/>
    <property type="match status" value="1"/>
</dbReference>
<keyword evidence="3" id="KW-1185">Reference proteome</keyword>
<gene>
    <name evidence="2" type="ORF">A176_003975</name>
</gene>
<dbReference type="KEGG" id="mym:A176_003975"/>
<dbReference type="eggNOG" id="COG2226">
    <property type="taxonomic scope" value="Bacteria"/>
</dbReference>
<dbReference type="PANTHER" id="PTHR43591:SF24">
    <property type="entry name" value="2-METHOXY-6-POLYPRENYL-1,4-BENZOQUINOL METHYLASE, MITOCHONDRIAL"/>
    <property type="match status" value="1"/>
</dbReference>
<keyword evidence="2" id="KW-0808">Transferase</keyword>
<accession>A0A0H4WZM6</accession>
<evidence type="ECO:0000313" key="2">
    <source>
        <dbReference type="EMBL" id="AKQ67063.1"/>
    </source>
</evidence>
<reference evidence="2 3" key="1">
    <citation type="journal article" date="2016" name="PLoS ONE">
        <title>Complete Genome Sequence and Comparative Genomics of a Novel Myxobacterium Myxococcus hansupus.</title>
        <authorList>
            <person name="Sharma G."/>
            <person name="Narwani T."/>
            <person name="Subramanian S."/>
        </authorList>
    </citation>
    <scope>NUCLEOTIDE SEQUENCE [LARGE SCALE GENOMIC DNA]</scope>
    <source>
        <strain evidence="3">mixupus</strain>
    </source>
</reference>
<dbReference type="Gene3D" id="3.40.50.150">
    <property type="entry name" value="Vaccinia Virus protein VP39"/>
    <property type="match status" value="1"/>
</dbReference>
<dbReference type="InterPro" id="IPR029063">
    <property type="entry name" value="SAM-dependent_MTases_sf"/>
</dbReference>
<dbReference type="GO" id="GO:0008757">
    <property type="term" value="F:S-adenosylmethionine-dependent methyltransferase activity"/>
    <property type="evidence" value="ECO:0007669"/>
    <property type="project" value="InterPro"/>
</dbReference>
<dbReference type="SUPFAM" id="SSF53335">
    <property type="entry name" value="S-adenosyl-L-methionine-dependent methyltransferases"/>
    <property type="match status" value="1"/>
</dbReference>
<feature type="domain" description="Methyltransferase type 11" evidence="1">
    <location>
        <begin position="48"/>
        <end position="143"/>
    </location>
</feature>
<dbReference type="PANTHER" id="PTHR43591">
    <property type="entry name" value="METHYLTRANSFERASE"/>
    <property type="match status" value="1"/>
</dbReference>
<dbReference type="STRING" id="1297742.A176_003975"/>
<evidence type="ECO:0000259" key="1">
    <source>
        <dbReference type="Pfam" id="PF08241"/>
    </source>
</evidence>
<dbReference type="PATRIC" id="fig|1297742.4.peg.4017"/>
<organism evidence="2 3">
    <name type="scientific">Pseudomyxococcus hansupus</name>
    <dbReference type="NCBI Taxonomy" id="1297742"/>
    <lineage>
        <taxon>Bacteria</taxon>
        <taxon>Pseudomonadati</taxon>
        <taxon>Myxococcota</taxon>
        <taxon>Myxococcia</taxon>
        <taxon>Myxococcales</taxon>
        <taxon>Cystobacterineae</taxon>
        <taxon>Myxococcaceae</taxon>
        <taxon>Pseudomyxococcus</taxon>
    </lineage>
</organism>
<evidence type="ECO:0000313" key="3">
    <source>
        <dbReference type="Proteomes" id="UP000009026"/>
    </source>
</evidence>
<protein>
    <submittedName>
        <fullName evidence="2">Methyltransferase, UbiE/COQ5 family</fullName>
    </submittedName>
</protein>
<dbReference type="RefSeq" id="WP_226993923.1">
    <property type="nucleotide sequence ID" value="NZ_CP012109.1"/>
</dbReference>
<dbReference type="EMBL" id="CP012109">
    <property type="protein sequence ID" value="AKQ67063.1"/>
    <property type="molecule type" value="Genomic_DNA"/>
</dbReference>
<dbReference type="AlphaFoldDB" id="A0A0H4WZM6"/>